<dbReference type="GO" id="GO:0005524">
    <property type="term" value="F:ATP binding"/>
    <property type="evidence" value="ECO:0007669"/>
    <property type="project" value="UniProtKB-KW"/>
</dbReference>
<feature type="region of interest" description="Disordered" evidence="7">
    <location>
        <begin position="361"/>
        <end position="410"/>
    </location>
</feature>
<accession>A0A5C5URA4</accession>
<dbReference type="GO" id="GO:0016787">
    <property type="term" value="F:hydrolase activity"/>
    <property type="evidence" value="ECO:0007669"/>
    <property type="project" value="UniProtKB-KW"/>
</dbReference>
<keyword evidence="1" id="KW-0547">Nucleotide-binding</keyword>
<dbReference type="PANTHER" id="PTHR47959">
    <property type="entry name" value="ATP-DEPENDENT RNA HELICASE RHLE-RELATED"/>
    <property type="match status" value="1"/>
</dbReference>
<dbReference type="InterPro" id="IPR050079">
    <property type="entry name" value="DEAD_box_RNA_helicase"/>
</dbReference>
<proteinExistence type="inferred from homology"/>
<dbReference type="GO" id="GO:0003676">
    <property type="term" value="F:nucleic acid binding"/>
    <property type="evidence" value="ECO:0007669"/>
    <property type="project" value="InterPro"/>
</dbReference>
<evidence type="ECO:0000259" key="10">
    <source>
        <dbReference type="PROSITE" id="PS51195"/>
    </source>
</evidence>
<comment type="similarity">
    <text evidence="5">Belongs to the DEAD box helicase family.</text>
</comment>
<dbReference type="PANTHER" id="PTHR47959:SF13">
    <property type="entry name" value="ATP-DEPENDENT RNA HELICASE RHLE"/>
    <property type="match status" value="1"/>
</dbReference>
<dbReference type="OrthoDB" id="9805696at2"/>
<feature type="domain" description="DEAD-box RNA helicase Q" evidence="10">
    <location>
        <begin position="2"/>
        <end position="30"/>
    </location>
</feature>
<dbReference type="EMBL" id="VOHM01000001">
    <property type="protein sequence ID" value="TWT28991.1"/>
    <property type="molecule type" value="Genomic_DNA"/>
</dbReference>
<feature type="domain" description="Helicase ATP-binding" evidence="8">
    <location>
        <begin position="33"/>
        <end position="205"/>
    </location>
</feature>
<dbReference type="Gene3D" id="3.40.50.300">
    <property type="entry name" value="P-loop containing nucleotide triphosphate hydrolases"/>
    <property type="match status" value="2"/>
</dbReference>
<evidence type="ECO:0000256" key="1">
    <source>
        <dbReference type="ARBA" id="ARBA00022741"/>
    </source>
</evidence>
<dbReference type="InterPro" id="IPR014014">
    <property type="entry name" value="RNA_helicase_DEAD_Q_motif"/>
</dbReference>
<feature type="domain" description="Helicase C-terminal" evidence="9">
    <location>
        <begin position="229"/>
        <end position="380"/>
    </location>
</feature>
<sequence>MTTFQELGLPQTIVRELRREGITEPFPMQVATIPDILAGRDVLGRGPTGSGKTFAFGLPMLSRLAGAPSRPQHPRALVLVPTRELAVQVKERLDAPAAALGLRILAVVGGVNIKRDVTFLAAPVDLLIATPGRAIDLVKQGLLHLDAVEITAIDECDQMADLGFLPQVSTLLQRTPQGQRLLSSATLDGDVQALVDRFIADPVLHATAAVTAAVDTMEHYQFDVGTAAERDQVVLHIAGRAGKTLLFRRTRYDVDRQVKALREAGIDALGLHGNKGQASRTEAVRKFTSGESRVLVATDIAARGIDISDVSLVVHVDPSADHKAYLHRAGRTARAGAAGMVVTLATDKQLAEVTTLFKQAGVRPHRERMHTHSSRLRELTGARKPKGKPVEPPHQRPHHRKPRRPRRPGR</sequence>
<comment type="caution">
    <text evidence="11">The sequence shown here is derived from an EMBL/GenBank/DDBJ whole genome shotgun (WGS) entry which is preliminary data.</text>
</comment>
<keyword evidence="3 11" id="KW-0347">Helicase</keyword>
<name>A0A5C5URA4_9CORY</name>
<keyword evidence="12" id="KW-1185">Reference proteome</keyword>
<feature type="compositionally biased region" description="Basic residues" evidence="7">
    <location>
        <begin position="395"/>
        <end position="410"/>
    </location>
</feature>
<keyword evidence="4" id="KW-0067">ATP-binding</keyword>
<dbReference type="InterPro" id="IPR044742">
    <property type="entry name" value="DEAD/DEAH_RhlB"/>
</dbReference>
<organism evidence="11 12">
    <name type="scientific">Corynebacterium canis</name>
    <dbReference type="NCBI Taxonomy" id="679663"/>
    <lineage>
        <taxon>Bacteria</taxon>
        <taxon>Bacillati</taxon>
        <taxon>Actinomycetota</taxon>
        <taxon>Actinomycetes</taxon>
        <taxon>Mycobacteriales</taxon>
        <taxon>Corynebacteriaceae</taxon>
        <taxon>Corynebacterium</taxon>
    </lineage>
</organism>
<dbReference type="SMART" id="SM00490">
    <property type="entry name" value="HELICc"/>
    <property type="match status" value="1"/>
</dbReference>
<reference evidence="11 12" key="1">
    <citation type="submission" date="2019-08" db="EMBL/GenBank/DDBJ databases">
        <authorList>
            <person name="Lei W."/>
        </authorList>
    </citation>
    <scope>NUCLEOTIDE SEQUENCE [LARGE SCALE GENOMIC DNA]</scope>
    <source>
        <strain evidence="11 12">CCUG 58627</strain>
    </source>
</reference>
<dbReference type="InterPro" id="IPR001650">
    <property type="entry name" value="Helicase_C-like"/>
</dbReference>
<feature type="short sequence motif" description="Q motif" evidence="6">
    <location>
        <begin position="2"/>
        <end position="30"/>
    </location>
</feature>
<dbReference type="Pfam" id="PF00270">
    <property type="entry name" value="DEAD"/>
    <property type="match status" value="1"/>
</dbReference>
<dbReference type="GO" id="GO:0003724">
    <property type="term" value="F:RNA helicase activity"/>
    <property type="evidence" value="ECO:0007669"/>
    <property type="project" value="InterPro"/>
</dbReference>
<keyword evidence="2" id="KW-0378">Hydrolase</keyword>
<dbReference type="SMART" id="SM00487">
    <property type="entry name" value="DEXDc"/>
    <property type="match status" value="1"/>
</dbReference>
<dbReference type="Pfam" id="PF00271">
    <property type="entry name" value="Helicase_C"/>
    <property type="match status" value="1"/>
</dbReference>
<dbReference type="InterPro" id="IPR011545">
    <property type="entry name" value="DEAD/DEAH_box_helicase_dom"/>
</dbReference>
<dbReference type="SUPFAM" id="SSF52540">
    <property type="entry name" value="P-loop containing nucleoside triphosphate hydrolases"/>
    <property type="match status" value="1"/>
</dbReference>
<evidence type="ECO:0000256" key="7">
    <source>
        <dbReference type="SAM" id="MobiDB-lite"/>
    </source>
</evidence>
<evidence type="ECO:0000256" key="5">
    <source>
        <dbReference type="ARBA" id="ARBA00038437"/>
    </source>
</evidence>
<dbReference type="PROSITE" id="PS51194">
    <property type="entry name" value="HELICASE_CTER"/>
    <property type="match status" value="1"/>
</dbReference>
<evidence type="ECO:0000259" key="9">
    <source>
        <dbReference type="PROSITE" id="PS51194"/>
    </source>
</evidence>
<dbReference type="CDD" id="cd00268">
    <property type="entry name" value="DEADc"/>
    <property type="match status" value="1"/>
</dbReference>
<dbReference type="InterPro" id="IPR027417">
    <property type="entry name" value="P-loop_NTPase"/>
</dbReference>
<feature type="compositionally biased region" description="Basic residues" evidence="7">
    <location>
        <begin position="363"/>
        <end position="374"/>
    </location>
</feature>
<dbReference type="CDD" id="cd18787">
    <property type="entry name" value="SF2_C_DEAD"/>
    <property type="match status" value="1"/>
</dbReference>
<dbReference type="PROSITE" id="PS51195">
    <property type="entry name" value="Q_MOTIF"/>
    <property type="match status" value="1"/>
</dbReference>
<dbReference type="InterPro" id="IPR014001">
    <property type="entry name" value="Helicase_ATP-bd"/>
</dbReference>
<dbReference type="Proteomes" id="UP000320791">
    <property type="component" value="Unassembled WGS sequence"/>
</dbReference>
<dbReference type="AlphaFoldDB" id="A0A5C5URA4"/>
<dbReference type="RefSeq" id="WP_146323107.1">
    <property type="nucleotide sequence ID" value="NZ_BAABLR010000076.1"/>
</dbReference>
<evidence type="ECO:0000256" key="4">
    <source>
        <dbReference type="ARBA" id="ARBA00022840"/>
    </source>
</evidence>
<protein>
    <submittedName>
        <fullName evidence="11">DEAD/DEAH box helicase</fullName>
    </submittedName>
</protein>
<evidence type="ECO:0000256" key="6">
    <source>
        <dbReference type="PROSITE-ProRule" id="PRU00552"/>
    </source>
</evidence>
<evidence type="ECO:0000313" key="11">
    <source>
        <dbReference type="EMBL" id="TWT28991.1"/>
    </source>
</evidence>
<evidence type="ECO:0000256" key="2">
    <source>
        <dbReference type="ARBA" id="ARBA00022801"/>
    </source>
</evidence>
<dbReference type="GO" id="GO:0005829">
    <property type="term" value="C:cytosol"/>
    <property type="evidence" value="ECO:0007669"/>
    <property type="project" value="TreeGrafter"/>
</dbReference>
<dbReference type="PROSITE" id="PS51192">
    <property type="entry name" value="HELICASE_ATP_BIND_1"/>
    <property type="match status" value="1"/>
</dbReference>
<evidence type="ECO:0000313" key="12">
    <source>
        <dbReference type="Proteomes" id="UP000320791"/>
    </source>
</evidence>
<evidence type="ECO:0000256" key="3">
    <source>
        <dbReference type="ARBA" id="ARBA00022806"/>
    </source>
</evidence>
<gene>
    <name evidence="11" type="ORF">FRX94_00250</name>
</gene>
<evidence type="ECO:0000259" key="8">
    <source>
        <dbReference type="PROSITE" id="PS51192"/>
    </source>
</evidence>